<evidence type="ECO:0000313" key="4">
    <source>
        <dbReference type="Proteomes" id="UP001500620"/>
    </source>
</evidence>
<comment type="caution">
    <text evidence="3">The sequence shown here is derived from an EMBL/GenBank/DDBJ whole genome shotgun (WGS) entry which is preliminary data.</text>
</comment>
<dbReference type="InterPro" id="IPR002372">
    <property type="entry name" value="PQQ_rpt_dom"/>
</dbReference>
<dbReference type="Pfam" id="PF13360">
    <property type="entry name" value="PQQ_2"/>
    <property type="match status" value="1"/>
</dbReference>
<proteinExistence type="predicted"/>
<evidence type="ECO:0000259" key="2">
    <source>
        <dbReference type="Pfam" id="PF13360"/>
    </source>
</evidence>
<organism evidence="3 4">
    <name type="scientific">Dactylosporangium darangshiense</name>
    <dbReference type="NCBI Taxonomy" id="579108"/>
    <lineage>
        <taxon>Bacteria</taxon>
        <taxon>Bacillati</taxon>
        <taxon>Actinomycetota</taxon>
        <taxon>Actinomycetes</taxon>
        <taxon>Micromonosporales</taxon>
        <taxon>Micromonosporaceae</taxon>
        <taxon>Dactylosporangium</taxon>
    </lineage>
</organism>
<dbReference type="SMART" id="SM00564">
    <property type="entry name" value="PQQ"/>
    <property type="match status" value="6"/>
</dbReference>
<dbReference type="Gene3D" id="2.130.10.10">
    <property type="entry name" value="YVTN repeat-like/Quinoprotein amine dehydrogenase"/>
    <property type="match status" value="2"/>
</dbReference>
<dbReference type="EMBL" id="BAABAT010000021">
    <property type="protein sequence ID" value="GAA4255594.1"/>
    <property type="molecule type" value="Genomic_DNA"/>
</dbReference>
<keyword evidence="4" id="KW-1185">Reference proteome</keyword>
<dbReference type="Proteomes" id="UP001500620">
    <property type="component" value="Unassembled WGS sequence"/>
</dbReference>
<dbReference type="PROSITE" id="PS51257">
    <property type="entry name" value="PROKAR_LIPOPROTEIN"/>
    <property type="match status" value="1"/>
</dbReference>
<keyword evidence="1" id="KW-0732">Signal</keyword>
<dbReference type="PANTHER" id="PTHR34512">
    <property type="entry name" value="CELL SURFACE PROTEIN"/>
    <property type="match status" value="1"/>
</dbReference>
<evidence type="ECO:0000313" key="3">
    <source>
        <dbReference type="EMBL" id="GAA4255594.1"/>
    </source>
</evidence>
<name>A0ABP8DGU0_9ACTN</name>
<sequence length="445" mass="45646">MTAARSRPAAAILAVALLAAGCTLSKGDPAPPDEGERKAPLWATPLPDDVGAPLEAALAGDAVVVRAEHGVAVLDAASGAIRWRHSTGAAPAGVTIARAGIVLNAKGDSVRVLDLATGADRASAPGALAAVTADSAYTIEATTAGNTVTAVDPATGRPRWTRTLPGHGSAEVARGVTALQGTTPASLPVVTTESAHSRITFLAPATGAVIAARDTQDPRGVQLAAPGIVLAHDPGERNCPVFLQAYDARTGAEAWQRRIGQWRLSRTGDTPSCTTPGYLTVSGDRLLTLDPDEHPQVAPLDTGQPAWTGAAGDYPIAAAGPVVVTRTGHGTGPLTGTDLTTGKFLWSTPLDKHNANPAGTANQEFALSGTTLYMTLDRLDPIPGESPKVRVAYVMTAFDTATGRRLWTSAPSTRLCGTATDGAFGCQSAGPVGGEYRNEVRRYRG</sequence>
<gene>
    <name evidence="3" type="ORF">GCM10022255_065060</name>
</gene>
<feature type="domain" description="Pyrrolo-quinoline quinone repeat" evidence="2">
    <location>
        <begin position="40"/>
        <end position="256"/>
    </location>
</feature>
<accession>A0ABP8DGU0</accession>
<dbReference type="PANTHER" id="PTHR34512:SF30">
    <property type="entry name" value="OUTER MEMBRANE PROTEIN ASSEMBLY FACTOR BAMB"/>
    <property type="match status" value="1"/>
</dbReference>
<dbReference type="SUPFAM" id="SSF50998">
    <property type="entry name" value="Quinoprotein alcohol dehydrogenase-like"/>
    <property type="match status" value="1"/>
</dbReference>
<dbReference type="InterPro" id="IPR018391">
    <property type="entry name" value="PQQ_b-propeller_rpt"/>
</dbReference>
<feature type="signal peptide" evidence="1">
    <location>
        <begin position="1"/>
        <end position="25"/>
    </location>
</feature>
<dbReference type="InterPro" id="IPR015943">
    <property type="entry name" value="WD40/YVTN_repeat-like_dom_sf"/>
</dbReference>
<protein>
    <recommendedName>
        <fullName evidence="2">Pyrrolo-quinoline quinone repeat domain-containing protein</fullName>
    </recommendedName>
</protein>
<reference evidence="4" key="1">
    <citation type="journal article" date="2019" name="Int. J. Syst. Evol. Microbiol.">
        <title>The Global Catalogue of Microorganisms (GCM) 10K type strain sequencing project: providing services to taxonomists for standard genome sequencing and annotation.</title>
        <authorList>
            <consortium name="The Broad Institute Genomics Platform"/>
            <consortium name="The Broad Institute Genome Sequencing Center for Infectious Disease"/>
            <person name="Wu L."/>
            <person name="Ma J."/>
        </authorList>
    </citation>
    <scope>NUCLEOTIDE SEQUENCE [LARGE SCALE GENOMIC DNA]</scope>
    <source>
        <strain evidence="4">JCM 17441</strain>
    </source>
</reference>
<evidence type="ECO:0000256" key="1">
    <source>
        <dbReference type="SAM" id="SignalP"/>
    </source>
</evidence>
<dbReference type="InterPro" id="IPR011047">
    <property type="entry name" value="Quinoprotein_ADH-like_sf"/>
</dbReference>
<feature type="chain" id="PRO_5046847674" description="Pyrrolo-quinoline quinone repeat domain-containing protein" evidence="1">
    <location>
        <begin position="26"/>
        <end position="445"/>
    </location>
</feature>
<dbReference type="RefSeq" id="WP_345132595.1">
    <property type="nucleotide sequence ID" value="NZ_BAABAT010000021.1"/>
</dbReference>